<evidence type="ECO:0000256" key="5">
    <source>
        <dbReference type="ARBA" id="ARBA00011738"/>
    </source>
</evidence>
<dbReference type="InterPro" id="IPR041872">
    <property type="entry name" value="Anticodon_Met"/>
</dbReference>
<evidence type="ECO:0000256" key="16">
    <source>
        <dbReference type="ARBA" id="ARBA00022917"/>
    </source>
</evidence>
<dbReference type="Proteomes" id="UP000261325">
    <property type="component" value="Unassembled WGS sequence"/>
</dbReference>
<feature type="domain" description="TRNA-binding" evidence="22">
    <location>
        <begin position="243"/>
        <end position="344"/>
    </location>
</feature>
<evidence type="ECO:0000313" key="23">
    <source>
        <dbReference type="EMBL" id="HAC26705.1"/>
    </source>
</evidence>
<evidence type="ECO:0000256" key="3">
    <source>
        <dbReference type="ARBA" id="ARBA00004496"/>
    </source>
</evidence>
<dbReference type="InterPro" id="IPR014729">
    <property type="entry name" value="Rossmann-like_a/b/a_fold"/>
</dbReference>
<evidence type="ECO:0000256" key="1">
    <source>
        <dbReference type="ARBA" id="ARBA00001947"/>
    </source>
</evidence>
<dbReference type="Gene3D" id="2.40.50.140">
    <property type="entry name" value="Nucleic acid-binding proteins"/>
    <property type="match status" value="1"/>
</dbReference>
<evidence type="ECO:0000256" key="20">
    <source>
        <dbReference type="PROSITE-ProRule" id="PRU00209"/>
    </source>
</evidence>
<dbReference type="PROSITE" id="PS50886">
    <property type="entry name" value="TRBD"/>
    <property type="match status" value="1"/>
</dbReference>
<evidence type="ECO:0000256" key="18">
    <source>
        <dbReference type="ARBA" id="ARBA00030904"/>
    </source>
</evidence>
<dbReference type="Gene3D" id="3.40.50.620">
    <property type="entry name" value="HUPs"/>
    <property type="match status" value="1"/>
</dbReference>
<dbReference type="CDD" id="cd07957">
    <property type="entry name" value="Anticodon_Ia_Met"/>
    <property type="match status" value="1"/>
</dbReference>
<evidence type="ECO:0000256" key="6">
    <source>
        <dbReference type="ARBA" id="ARBA00012838"/>
    </source>
</evidence>
<keyword evidence="9 20" id="KW-0820">tRNA-binding</keyword>
<evidence type="ECO:0000256" key="9">
    <source>
        <dbReference type="ARBA" id="ARBA00022555"/>
    </source>
</evidence>
<evidence type="ECO:0000256" key="13">
    <source>
        <dbReference type="ARBA" id="ARBA00022833"/>
    </source>
</evidence>
<dbReference type="AlphaFoldDB" id="A0A3B8WJ52"/>
<comment type="subunit">
    <text evidence="5">Homodimer.</text>
</comment>
<comment type="cofactor">
    <cofactor evidence="1">
        <name>Zn(2+)</name>
        <dbReference type="ChEBI" id="CHEBI:29105"/>
    </cofactor>
</comment>
<reference evidence="23 24" key="1">
    <citation type="journal article" date="2018" name="Nat. Biotechnol.">
        <title>A standardized bacterial taxonomy based on genome phylogeny substantially revises the tree of life.</title>
        <authorList>
            <person name="Parks D.H."/>
            <person name="Chuvochina M."/>
            <person name="Waite D.W."/>
            <person name="Rinke C."/>
            <person name="Skarshewski A."/>
            <person name="Chaumeil P.A."/>
            <person name="Hugenholtz P."/>
        </authorList>
    </citation>
    <scope>NUCLEOTIDE SEQUENCE [LARGE SCALE GENOMIC DNA]</scope>
    <source>
        <strain evidence="23">UBA9049</strain>
    </source>
</reference>
<dbReference type="Pfam" id="PF19303">
    <property type="entry name" value="Anticodon_3"/>
    <property type="match status" value="1"/>
</dbReference>
<dbReference type="InterPro" id="IPR012340">
    <property type="entry name" value="NA-bd_OB-fold"/>
</dbReference>
<dbReference type="EC" id="6.1.1.10" evidence="6"/>
<evidence type="ECO:0000259" key="22">
    <source>
        <dbReference type="PROSITE" id="PS50886"/>
    </source>
</evidence>
<keyword evidence="8" id="KW-0963">Cytoplasm</keyword>
<evidence type="ECO:0000256" key="10">
    <source>
        <dbReference type="ARBA" id="ARBA00022598"/>
    </source>
</evidence>
<sequence>MSKSRGTFIMARTYLDHLNPEYLRYYFAAKLTGGVDDMDLNLEDFAARVNSDLVGKVVNIASRSAGFVTKRFDGKLGKVTEQDKLKEFIDAGEQIADFYEAREFGRAMRRIMELADIANQYVNDEQPWVIAKQEGQDDKLQAICTNALNMFRLLMTYLAPVLPKTADAAQSFLNARLDWNNRANLLENHGIDKFKPLMNRVDMAQIEKMLDASKEEMPAAVGQPSAAPTADLEPVAEEIEFPDFAKVDLRVAKIVKAEHVEGADKLLRLTLDIGHGERNVFAGIKSAYKPEDLEGRMTVMVANLKPRKMKFGMSEGMVLAAGPGGKEIFILSPDSGATPGMRVM</sequence>
<dbReference type="InterPro" id="IPR023458">
    <property type="entry name" value="Met-tRNA_ligase_1"/>
</dbReference>
<dbReference type="GO" id="GO:0046872">
    <property type="term" value="F:metal ion binding"/>
    <property type="evidence" value="ECO:0007669"/>
    <property type="project" value="UniProtKB-KW"/>
</dbReference>
<keyword evidence="17 21" id="KW-0030">Aminoacyl-tRNA synthetase</keyword>
<dbReference type="GO" id="GO:0000049">
    <property type="term" value="F:tRNA binding"/>
    <property type="evidence" value="ECO:0007669"/>
    <property type="project" value="UniProtKB-UniRule"/>
</dbReference>
<feature type="non-terminal residue" evidence="23">
    <location>
        <position position="1"/>
    </location>
</feature>
<evidence type="ECO:0000256" key="8">
    <source>
        <dbReference type="ARBA" id="ARBA00022490"/>
    </source>
</evidence>
<dbReference type="FunFam" id="2.40.50.140:FF:000042">
    <property type="entry name" value="Methionine--tRNA ligase"/>
    <property type="match status" value="1"/>
</dbReference>
<dbReference type="GO" id="GO:0005524">
    <property type="term" value="F:ATP binding"/>
    <property type="evidence" value="ECO:0007669"/>
    <property type="project" value="UniProtKB-KW"/>
</dbReference>
<evidence type="ECO:0000256" key="2">
    <source>
        <dbReference type="ARBA" id="ARBA00003314"/>
    </source>
</evidence>
<evidence type="ECO:0000256" key="11">
    <source>
        <dbReference type="ARBA" id="ARBA00022723"/>
    </source>
</evidence>
<dbReference type="SUPFAM" id="SSF52374">
    <property type="entry name" value="Nucleotidylyl transferase"/>
    <property type="match status" value="1"/>
</dbReference>
<dbReference type="SUPFAM" id="SSF47323">
    <property type="entry name" value="Anticodon-binding domain of a subclass of class I aminoacyl-tRNA synthetases"/>
    <property type="match status" value="1"/>
</dbReference>
<gene>
    <name evidence="23" type="primary">metG</name>
    <name evidence="23" type="ORF">DCF82_02600</name>
</gene>
<dbReference type="SUPFAM" id="SSF50249">
    <property type="entry name" value="Nucleic acid-binding proteins"/>
    <property type="match status" value="1"/>
</dbReference>
<keyword evidence="12 21" id="KW-0547">Nucleotide-binding</keyword>
<keyword evidence="13" id="KW-0862">Zinc</keyword>
<comment type="catalytic activity">
    <reaction evidence="19">
        <text>tRNA(Met) + L-methionine + ATP = L-methionyl-tRNA(Met) + AMP + diphosphate</text>
        <dbReference type="Rhea" id="RHEA:13481"/>
        <dbReference type="Rhea" id="RHEA-COMP:9667"/>
        <dbReference type="Rhea" id="RHEA-COMP:9698"/>
        <dbReference type="ChEBI" id="CHEBI:30616"/>
        <dbReference type="ChEBI" id="CHEBI:33019"/>
        <dbReference type="ChEBI" id="CHEBI:57844"/>
        <dbReference type="ChEBI" id="CHEBI:78442"/>
        <dbReference type="ChEBI" id="CHEBI:78530"/>
        <dbReference type="ChEBI" id="CHEBI:456215"/>
        <dbReference type="EC" id="6.1.1.10"/>
    </reaction>
</comment>
<evidence type="ECO:0000256" key="21">
    <source>
        <dbReference type="RuleBase" id="RU363039"/>
    </source>
</evidence>
<dbReference type="Gene3D" id="1.10.730.10">
    <property type="entry name" value="Isoleucyl-tRNA Synthetase, Domain 1"/>
    <property type="match status" value="1"/>
</dbReference>
<evidence type="ECO:0000256" key="17">
    <source>
        <dbReference type="ARBA" id="ARBA00023146"/>
    </source>
</evidence>
<dbReference type="CDD" id="cd02800">
    <property type="entry name" value="tRNA_bind_EcMetRS_like"/>
    <property type="match status" value="1"/>
</dbReference>
<dbReference type="Pfam" id="PF01588">
    <property type="entry name" value="tRNA_bind"/>
    <property type="match status" value="1"/>
</dbReference>
<keyword evidence="14 21" id="KW-0067">ATP-binding</keyword>
<evidence type="ECO:0000256" key="12">
    <source>
        <dbReference type="ARBA" id="ARBA00022741"/>
    </source>
</evidence>
<name>A0A3B8WJ52_MARNT</name>
<keyword evidence="15 20" id="KW-0694">RNA-binding</keyword>
<evidence type="ECO:0000256" key="14">
    <source>
        <dbReference type="ARBA" id="ARBA00022840"/>
    </source>
</evidence>
<dbReference type="PANTHER" id="PTHR45765:SF1">
    <property type="entry name" value="METHIONINE--TRNA LIGASE, CYTOPLASMIC"/>
    <property type="match status" value="1"/>
</dbReference>
<dbReference type="GO" id="GO:0004825">
    <property type="term" value="F:methionine-tRNA ligase activity"/>
    <property type="evidence" value="ECO:0007669"/>
    <property type="project" value="UniProtKB-EC"/>
</dbReference>
<organism evidence="23 24">
    <name type="scientific">Marinobacter nauticus</name>
    <name type="common">Marinobacter hydrocarbonoclasticus</name>
    <name type="synonym">Marinobacter aquaeolei</name>
    <dbReference type="NCBI Taxonomy" id="2743"/>
    <lineage>
        <taxon>Bacteria</taxon>
        <taxon>Pseudomonadati</taxon>
        <taxon>Pseudomonadota</taxon>
        <taxon>Gammaproteobacteria</taxon>
        <taxon>Pseudomonadales</taxon>
        <taxon>Marinobacteraceae</taxon>
        <taxon>Marinobacter</taxon>
    </lineage>
</organism>
<dbReference type="FunFam" id="1.10.730.10:FF:000005">
    <property type="entry name" value="Methionine--tRNA ligase"/>
    <property type="match status" value="1"/>
</dbReference>
<dbReference type="GO" id="GO:0006431">
    <property type="term" value="P:methionyl-tRNA aminoacylation"/>
    <property type="evidence" value="ECO:0007669"/>
    <property type="project" value="InterPro"/>
</dbReference>
<evidence type="ECO:0000256" key="7">
    <source>
        <dbReference type="ARBA" id="ARBA00018753"/>
    </source>
</evidence>
<dbReference type="InterPro" id="IPR015413">
    <property type="entry name" value="Methionyl/Leucyl_tRNA_Synth"/>
</dbReference>
<evidence type="ECO:0000256" key="4">
    <source>
        <dbReference type="ARBA" id="ARBA00008258"/>
    </source>
</evidence>
<evidence type="ECO:0000256" key="19">
    <source>
        <dbReference type="ARBA" id="ARBA00047364"/>
    </source>
</evidence>
<dbReference type="GO" id="GO:0005829">
    <property type="term" value="C:cytosol"/>
    <property type="evidence" value="ECO:0007669"/>
    <property type="project" value="TreeGrafter"/>
</dbReference>
<evidence type="ECO:0000313" key="24">
    <source>
        <dbReference type="Proteomes" id="UP000261325"/>
    </source>
</evidence>
<keyword evidence="16 21" id="KW-0648">Protein biosynthesis</keyword>
<dbReference type="EMBL" id="DLYI01000029">
    <property type="protein sequence ID" value="HAC26705.1"/>
    <property type="molecule type" value="Genomic_DNA"/>
</dbReference>
<evidence type="ECO:0000256" key="15">
    <source>
        <dbReference type="ARBA" id="ARBA00022884"/>
    </source>
</evidence>
<comment type="function">
    <text evidence="2">Is required not only for elongation of protein synthesis but also for the initiation of all mRNA translation through initiator tRNA(fMet) aminoacylation.</text>
</comment>
<comment type="similarity">
    <text evidence="4">Belongs to the class-I aminoacyl-tRNA synthetase family. MetG type 1 subfamily.</text>
</comment>
<dbReference type="InterPro" id="IPR002547">
    <property type="entry name" value="tRNA-bd_dom"/>
</dbReference>
<protein>
    <recommendedName>
        <fullName evidence="7">Methionine--tRNA ligase</fullName>
        <ecNumber evidence="6">6.1.1.10</ecNumber>
    </recommendedName>
    <alternativeName>
        <fullName evidence="18">Methionyl-tRNA synthetase</fullName>
    </alternativeName>
</protein>
<comment type="subcellular location">
    <subcellularLocation>
        <location evidence="3">Cytoplasm</location>
    </subcellularLocation>
</comment>
<comment type="caution">
    <text evidence="23">The sequence shown here is derived from an EMBL/GenBank/DDBJ whole genome shotgun (WGS) entry which is preliminary data.</text>
</comment>
<dbReference type="PANTHER" id="PTHR45765">
    <property type="entry name" value="METHIONINE--TRNA LIGASE"/>
    <property type="match status" value="1"/>
</dbReference>
<dbReference type="InterPro" id="IPR004495">
    <property type="entry name" value="Met-tRNA-synth_bsu_C"/>
</dbReference>
<accession>A0A3B8WJ52</accession>
<dbReference type="NCBIfam" id="TIGR00399">
    <property type="entry name" value="metG_C_term"/>
    <property type="match status" value="1"/>
</dbReference>
<proteinExistence type="inferred from homology"/>
<keyword evidence="11" id="KW-0479">Metal-binding</keyword>
<keyword evidence="10 21" id="KW-0436">Ligase</keyword>
<dbReference type="Pfam" id="PF09334">
    <property type="entry name" value="tRNA-synt_1g"/>
    <property type="match status" value="1"/>
</dbReference>
<dbReference type="InterPro" id="IPR009080">
    <property type="entry name" value="tRNAsynth_Ia_anticodon-bd"/>
</dbReference>